<organism evidence="1 2">
    <name type="scientific">Wickerhamomyces pijperi</name>
    <name type="common">Yeast</name>
    <name type="synonym">Pichia pijperi</name>
    <dbReference type="NCBI Taxonomy" id="599730"/>
    <lineage>
        <taxon>Eukaryota</taxon>
        <taxon>Fungi</taxon>
        <taxon>Dikarya</taxon>
        <taxon>Ascomycota</taxon>
        <taxon>Saccharomycotina</taxon>
        <taxon>Saccharomycetes</taxon>
        <taxon>Phaffomycetales</taxon>
        <taxon>Wickerhamomycetaceae</taxon>
        <taxon>Wickerhamomyces</taxon>
    </lineage>
</organism>
<keyword evidence="2" id="KW-1185">Reference proteome</keyword>
<proteinExistence type="predicted"/>
<reference evidence="1" key="1">
    <citation type="journal article" date="2021" name="Open Biol.">
        <title>Shared evolutionary footprints suggest mitochondrial oxidative damage underlies multiple complex I losses in fungi.</title>
        <authorList>
            <person name="Schikora-Tamarit M.A."/>
            <person name="Marcet-Houben M."/>
            <person name="Nosek J."/>
            <person name="Gabaldon T."/>
        </authorList>
    </citation>
    <scope>NUCLEOTIDE SEQUENCE</scope>
    <source>
        <strain evidence="1">CBS2887</strain>
    </source>
</reference>
<evidence type="ECO:0000313" key="1">
    <source>
        <dbReference type="EMBL" id="KAH3687913.1"/>
    </source>
</evidence>
<sequence length="117" mass="13221">MICPTPSLISKTTYSNKPTIKIVTNEDTEDNTGEVNDINDRKDKLKIKLLTTEVAISIHWNHPVGNENLETPVTWAITMTTHTKSKVHPPIIEAQKFEKDTCLLEETTSLEGQTQYL</sequence>
<comment type="caution">
    <text evidence="1">The sequence shown here is derived from an EMBL/GenBank/DDBJ whole genome shotgun (WGS) entry which is preliminary data.</text>
</comment>
<accession>A0A9P8QCB1</accession>
<gene>
    <name evidence="1" type="ORF">WICPIJ_001130</name>
</gene>
<dbReference type="AlphaFoldDB" id="A0A9P8QCB1"/>
<dbReference type="Proteomes" id="UP000774326">
    <property type="component" value="Unassembled WGS sequence"/>
</dbReference>
<dbReference type="OrthoDB" id="10596427at2759"/>
<dbReference type="EMBL" id="JAEUBG010000596">
    <property type="protein sequence ID" value="KAH3687913.1"/>
    <property type="molecule type" value="Genomic_DNA"/>
</dbReference>
<name>A0A9P8QCB1_WICPI</name>
<protein>
    <submittedName>
        <fullName evidence="1">Uncharacterized protein</fullName>
    </submittedName>
</protein>
<reference evidence="1" key="2">
    <citation type="submission" date="2021-01" db="EMBL/GenBank/DDBJ databases">
        <authorList>
            <person name="Schikora-Tamarit M.A."/>
        </authorList>
    </citation>
    <scope>NUCLEOTIDE SEQUENCE</scope>
    <source>
        <strain evidence="1">CBS2887</strain>
    </source>
</reference>
<evidence type="ECO:0000313" key="2">
    <source>
        <dbReference type="Proteomes" id="UP000774326"/>
    </source>
</evidence>